<proteinExistence type="predicted"/>
<evidence type="ECO:0000313" key="2">
    <source>
        <dbReference type="Proteomes" id="UP001060085"/>
    </source>
</evidence>
<protein>
    <submittedName>
        <fullName evidence="1">Uncharacterized protein</fullName>
    </submittedName>
</protein>
<accession>A0ACC0B8X1</accession>
<gene>
    <name evidence="1" type="ORF">M9H77_18931</name>
</gene>
<evidence type="ECO:0000313" key="1">
    <source>
        <dbReference type="EMBL" id="KAI5669078.1"/>
    </source>
</evidence>
<comment type="caution">
    <text evidence="1">The sequence shown here is derived from an EMBL/GenBank/DDBJ whole genome shotgun (WGS) entry which is preliminary data.</text>
</comment>
<organism evidence="1 2">
    <name type="scientific">Catharanthus roseus</name>
    <name type="common">Madagascar periwinkle</name>
    <name type="synonym">Vinca rosea</name>
    <dbReference type="NCBI Taxonomy" id="4058"/>
    <lineage>
        <taxon>Eukaryota</taxon>
        <taxon>Viridiplantae</taxon>
        <taxon>Streptophyta</taxon>
        <taxon>Embryophyta</taxon>
        <taxon>Tracheophyta</taxon>
        <taxon>Spermatophyta</taxon>
        <taxon>Magnoliopsida</taxon>
        <taxon>eudicotyledons</taxon>
        <taxon>Gunneridae</taxon>
        <taxon>Pentapetalae</taxon>
        <taxon>asterids</taxon>
        <taxon>lamiids</taxon>
        <taxon>Gentianales</taxon>
        <taxon>Apocynaceae</taxon>
        <taxon>Rauvolfioideae</taxon>
        <taxon>Vinceae</taxon>
        <taxon>Catharanthinae</taxon>
        <taxon>Catharanthus</taxon>
    </lineage>
</organism>
<sequence length="169" mass="18962">MNQEYLVLYGHATASDIEFMESDLPSFASTSTASTLSLSRLDAQIALPELERISSTLPSNFLFNLILKLQNQLVLHRENKIRSKDPYSLEDILRKGFSTGVSYMYSSLFKMTMISCFGEISSSRGMERTVFYLISKSSYSTSSNPGWGITCRNDIMLIHVMHGQGSIAF</sequence>
<keyword evidence="2" id="KW-1185">Reference proteome</keyword>
<name>A0ACC0B8X1_CATRO</name>
<dbReference type="Proteomes" id="UP001060085">
    <property type="component" value="Linkage Group LG04"/>
</dbReference>
<reference evidence="2" key="1">
    <citation type="journal article" date="2023" name="Nat. Plants">
        <title>Single-cell RNA sequencing provides a high-resolution roadmap for understanding the multicellular compartmentation of specialized metabolism.</title>
        <authorList>
            <person name="Sun S."/>
            <person name="Shen X."/>
            <person name="Li Y."/>
            <person name="Li Y."/>
            <person name="Wang S."/>
            <person name="Li R."/>
            <person name="Zhang H."/>
            <person name="Shen G."/>
            <person name="Guo B."/>
            <person name="Wei J."/>
            <person name="Xu J."/>
            <person name="St-Pierre B."/>
            <person name="Chen S."/>
            <person name="Sun C."/>
        </authorList>
    </citation>
    <scope>NUCLEOTIDE SEQUENCE [LARGE SCALE GENOMIC DNA]</scope>
</reference>
<dbReference type="EMBL" id="CM044704">
    <property type="protein sequence ID" value="KAI5669078.1"/>
    <property type="molecule type" value="Genomic_DNA"/>
</dbReference>